<reference evidence="2" key="1">
    <citation type="journal article" date="2022" name="Int. J. Mol. Sci.">
        <title>Draft Genome of Tanacetum Coccineum: Genomic Comparison of Closely Related Tanacetum-Family Plants.</title>
        <authorList>
            <person name="Yamashiro T."/>
            <person name="Shiraishi A."/>
            <person name="Nakayama K."/>
            <person name="Satake H."/>
        </authorList>
    </citation>
    <scope>NUCLEOTIDE SEQUENCE</scope>
</reference>
<proteinExistence type="predicted"/>
<dbReference type="InterPro" id="IPR036875">
    <property type="entry name" value="Znf_CCHC_sf"/>
</dbReference>
<dbReference type="PANTHER" id="PTHR47481:SF35">
    <property type="entry name" value="ZINC FINGER, CCHC-TYPE-RELATED"/>
    <property type="match status" value="1"/>
</dbReference>
<organism evidence="2 3">
    <name type="scientific">Tanacetum coccineum</name>
    <dbReference type="NCBI Taxonomy" id="301880"/>
    <lineage>
        <taxon>Eukaryota</taxon>
        <taxon>Viridiplantae</taxon>
        <taxon>Streptophyta</taxon>
        <taxon>Embryophyta</taxon>
        <taxon>Tracheophyta</taxon>
        <taxon>Spermatophyta</taxon>
        <taxon>Magnoliopsida</taxon>
        <taxon>eudicotyledons</taxon>
        <taxon>Gunneridae</taxon>
        <taxon>Pentapetalae</taxon>
        <taxon>asterids</taxon>
        <taxon>campanulids</taxon>
        <taxon>Asterales</taxon>
        <taxon>Asteraceae</taxon>
        <taxon>Asteroideae</taxon>
        <taxon>Anthemideae</taxon>
        <taxon>Anthemidinae</taxon>
        <taxon>Tanacetum</taxon>
    </lineage>
</organism>
<name>A0ABQ5DDS6_9ASTR</name>
<dbReference type="EMBL" id="BQNB010015222">
    <property type="protein sequence ID" value="GJT37421.1"/>
    <property type="molecule type" value="Genomic_DNA"/>
</dbReference>
<feature type="region of interest" description="Disordered" evidence="1">
    <location>
        <begin position="122"/>
        <end position="155"/>
    </location>
</feature>
<dbReference type="PANTHER" id="PTHR47481">
    <property type="match status" value="1"/>
</dbReference>
<reference evidence="2" key="2">
    <citation type="submission" date="2022-01" db="EMBL/GenBank/DDBJ databases">
        <authorList>
            <person name="Yamashiro T."/>
            <person name="Shiraishi A."/>
            <person name="Satake H."/>
            <person name="Nakayama K."/>
        </authorList>
    </citation>
    <scope>NUCLEOTIDE SEQUENCE</scope>
</reference>
<accession>A0ABQ5DDS6</accession>
<comment type="caution">
    <text evidence="2">The sequence shown here is derived from an EMBL/GenBank/DDBJ whole genome shotgun (WGS) entry which is preliminary data.</text>
</comment>
<keyword evidence="3" id="KW-1185">Reference proteome</keyword>
<dbReference type="Proteomes" id="UP001151760">
    <property type="component" value="Unassembled WGS sequence"/>
</dbReference>
<dbReference type="SUPFAM" id="SSF57756">
    <property type="entry name" value="Retrovirus zinc finger-like domains"/>
    <property type="match status" value="1"/>
</dbReference>
<sequence>MIPLLLYQKLMSHVDGSAASPSTMIIADNKNAESSIWDALKNAYSHSSVERMHSLRDQLRLLGKETSYVSDFGRKFKALCASFETFSTAIRASKPHPSFRDLFSQAESHELFLTSPHGSTSTSPVAFVTDHSRPSYTSRGRGQSSRGGGHGRGRRTPYCQLCRTDGHYASHCPKLASYATKAASLDANLANAFHAQCDLSDTTPDWYVTDSGASTHMTSSPDILPTAYPHIGNQTVTFGNVQALRFPNTDKKTGQALARGKCENGLYVISADHQAFIAVSSIKASYET</sequence>
<gene>
    <name evidence="2" type="ORF">Tco_0937286</name>
</gene>
<keyword evidence="2" id="KW-0695">RNA-directed DNA polymerase</keyword>
<keyword evidence="2" id="KW-0808">Transferase</keyword>
<evidence type="ECO:0000313" key="3">
    <source>
        <dbReference type="Proteomes" id="UP001151760"/>
    </source>
</evidence>
<evidence type="ECO:0000256" key="1">
    <source>
        <dbReference type="SAM" id="MobiDB-lite"/>
    </source>
</evidence>
<evidence type="ECO:0000313" key="2">
    <source>
        <dbReference type="EMBL" id="GJT37421.1"/>
    </source>
</evidence>
<keyword evidence="2" id="KW-0548">Nucleotidyltransferase</keyword>
<dbReference type="GO" id="GO:0003964">
    <property type="term" value="F:RNA-directed DNA polymerase activity"/>
    <property type="evidence" value="ECO:0007669"/>
    <property type="project" value="UniProtKB-KW"/>
</dbReference>
<protein>
    <submittedName>
        <fullName evidence="2">RNA-directed DNA polymerase</fullName>
    </submittedName>
</protein>